<reference evidence="2" key="1">
    <citation type="journal article" date="2020" name="J. ISSAAS">
        <title>Lactobacilli and other gastrointestinal microbiota of Peromyscus leucopus, reservoir host for agents of Lyme disease and other zoonoses in North America.</title>
        <authorList>
            <person name="Milovic A."/>
            <person name="Bassam K."/>
            <person name="Shao H."/>
            <person name="Chatzistamou I."/>
            <person name="Tufts D.M."/>
            <person name="Diuk-Wasser M."/>
            <person name="Barbour A.G."/>
        </authorList>
    </citation>
    <scope>NUCLEOTIDE SEQUENCE</scope>
    <source>
        <strain evidence="2">LL90</strain>
    </source>
</reference>
<dbReference type="Pfam" id="PF13673">
    <property type="entry name" value="Acetyltransf_10"/>
    <property type="match status" value="1"/>
</dbReference>
<name>A0A6G8F282_9PROT</name>
<dbReference type="Gene3D" id="3.40.630.30">
    <property type="match status" value="1"/>
</dbReference>
<dbReference type="PROSITE" id="PS51186">
    <property type="entry name" value="GNAT"/>
    <property type="match status" value="1"/>
</dbReference>
<dbReference type="InterPro" id="IPR016181">
    <property type="entry name" value="Acyl_CoA_acyltransferase"/>
</dbReference>
<sequence>MFKYKIISSYQEDDIALYDAIYKTTQNISRLYPKYQNWFYVRFLQGLKAQTRIILYCLSADNEIAGVILLKKTAAENKICTLFVCEKYQRKGIASALLGKSLKIFGNQRPIITVSESNYAQMAKLLDNYGFKLQNVQTGEYSTTEKELHFI</sequence>
<organism evidence="2">
    <name type="scientific">uncultured Alphaproteobacteria bacterium</name>
    <dbReference type="NCBI Taxonomy" id="91750"/>
    <lineage>
        <taxon>Bacteria</taxon>
        <taxon>Pseudomonadati</taxon>
        <taxon>Pseudomonadota</taxon>
        <taxon>Alphaproteobacteria</taxon>
        <taxon>environmental samples</taxon>
    </lineage>
</organism>
<protein>
    <recommendedName>
        <fullName evidence="1">N-acetyltransferase domain-containing protein</fullName>
    </recommendedName>
</protein>
<dbReference type="GO" id="GO:0016747">
    <property type="term" value="F:acyltransferase activity, transferring groups other than amino-acyl groups"/>
    <property type="evidence" value="ECO:0007669"/>
    <property type="project" value="InterPro"/>
</dbReference>
<dbReference type="SUPFAM" id="SSF55729">
    <property type="entry name" value="Acyl-CoA N-acyltransferases (Nat)"/>
    <property type="match status" value="1"/>
</dbReference>
<dbReference type="AlphaFoldDB" id="A0A6G8F282"/>
<dbReference type="InterPro" id="IPR000182">
    <property type="entry name" value="GNAT_dom"/>
</dbReference>
<gene>
    <name evidence="2" type="ORF">PlAlph_1430</name>
</gene>
<evidence type="ECO:0000259" key="1">
    <source>
        <dbReference type="PROSITE" id="PS51186"/>
    </source>
</evidence>
<dbReference type="CDD" id="cd04301">
    <property type="entry name" value="NAT_SF"/>
    <property type="match status" value="1"/>
</dbReference>
<feature type="domain" description="N-acetyltransferase" evidence="1">
    <location>
        <begin position="5"/>
        <end position="151"/>
    </location>
</feature>
<proteinExistence type="predicted"/>
<dbReference type="EMBL" id="MN990728">
    <property type="protein sequence ID" value="QIM10389.1"/>
    <property type="molecule type" value="Genomic_DNA"/>
</dbReference>
<accession>A0A6G8F282</accession>
<evidence type="ECO:0000313" key="2">
    <source>
        <dbReference type="EMBL" id="QIM10389.1"/>
    </source>
</evidence>